<organism evidence="1 2">
    <name type="scientific">Linum tenue</name>
    <dbReference type="NCBI Taxonomy" id="586396"/>
    <lineage>
        <taxon>Eukaryota</taxon>
        <taxon>Viridiplantae</taxon>
        <taxon>Streptophyta</taxon>
        <taxon>Embryophyta</taxon>
        <taxon>Tracheophyta</taxon>
        <taxon>Spermatophyta</taxon>
        <taxon>Magnoliopsida</taxon>
        <taxon>eudicotyledons</taxon>
        <taxon>Gunneridae</taxon>
        <taxon>Pentapetalae</taxon>
        <taxon>rosids</taxon>
        <taxon>fabids</taxon>
        <taxon>Malpighiales</taxon>
        <taxon>Linaceae</taxon>
        <taxon>Linum</taxon>
    </lineage>
</organism>
<comment type="caution">
    <text evidence="1">The sequence shown here is derived from an EMBL/GenBank/DDBJ whole genome shotgun (WGS) entry which is preliminary data.</text>
</comment>
<gene>
    <name evidence="1" type="ORF">LITE_LOCUS51315</name>
</gene>
<dbReference type="Proteomes" id="UP001154282">
    <property type="component" value="Unassembled WGS sequence"/>
</dbReference>
<feature type="non-terminal residue" evidence="1">
    <location>
        <position position="1"/>
    </location>
</feature>
<protein>
    <submittedName>
        <fullName evidence="1">Uncharacterized protein</fullName>
    </submittedName>
</protein>
<accession>A0AAV0S341</accession>
<reference evidence="1" key="1">
    <citation type="submission" date="2022-08" db="EMBL/GenBank/DDBJ databases">
        <authorList>
            <person name="Gutierrez-Valencia J."/>
        </authorList>
    </citation>
    <scope>NUCLEOTIDE SEQUENCE</scope>
</reference>
<evidence type="ECO:0000313" key="2">
    <source>
        <dbReference type="Proteomes" id="UP001154282"/>
    </source>
</evidence>
<keyword evidence="2" id="KW-1185">Reference proteome</keyword>
<proteinExistence type="predicted"/>
<dbReference type="AlphaFoldDB" id="A0AAV0S341"/>
<sequence length="127" mass="13895">FSVPILHSNSLRLRLPYQFSSTAASRILTNTVNTASRGDDEKKKLVDCSISSTATSRISTTTVKAASRGDEEKKKLVDCSTSSTAASQTGSLHSSYNTHRVFFLHFPHTKEPSRQIVVIGPLEPPFN</sequence>
<evidence type="ECO:0000313" key="1">
    <source>
        <dbReference type="EMBL" id="CAI0627552.1"/>
    </source>
</evidence>
<name>A0AAV0S341_9ROSI</name>
<dbReference type="EMBL" id="CAMGYJ010000011">
    <property type="protein sequence ID" value="CAI0627552.1"/>
    <property type="molecule type" value="Genomic_DNA"/>
</dbReference>